<dbReference type="STRING" id="483219.LILAB_25870"/>
<reference evidence="2 3" key="1">
    <citation type="journal article" date="2011" name="J. Bacteriol.">
        <title>Genome sequence of the halotolerant marine bacterium Myxococcus fulvus HW-1.</title>
        <authorList>
            <person name="Li Z.F."/>
            <person name="Li X."/>
            <person name="Liu H."/>
            <person name="Liu X."/>
            <person name="Han K."/>
            <person name="Wu Z.H."/>
            <person name="Hu W."/>
            <person name="Li F.F."/>
            <person name="Li Y.Z."/>
        </authorList>
    </citation>
    <scope>NUCLEOTIDE SEQUENCE [LARGE SCALE GENOMIC DNA]</scope>
    <source>
        <strain evidence="3">ATCC BAA-855 / HW-1</strain>
    </source>
</reference>
<feature type="signal peptide" evidence="1">
    <location>
        <begin position="1"/>
        <end position="20"/>
    </location>
</feature>
<gene>
    <name evidence="2" type="ordered locus">LILAB_25870</name>
</gene>
<dbReference type="EMBL" id="CP002830">
    <property type="protein sequence ID" value="AEI67067.1"/>
    <property type="molecule type" value="Genomic_DNA"/>
</dbReference>
<accession>F8C9G7</accession>
<evidence type="ECO:0000313" key="3">
    <source>
        <dbReference type="Proteomes" id="UP000000488"/>
    </source>
</evidence>
<evidence type="ECO:0000256" key="1">
    <source>
        <dbReference type="SAM" id="SignalP"/>
    </source>
</evidence>
<evidence type="ECO:0000313" key="2">
    <source>
        <dbReference type="EMBL" id="AEI67067.1"/>
    </source>
</evidence>
<dbReference type="Proteomes" id="UP000000488">
    <property type="component" value="Chromosome"/>
</dbReference>
<dbReference type="AlphaFoldDB" id="F8C9G7"/>
<dbReference type="InterPro" id="IPR046256">
    <property type="entry name" value="DUF6289"/>
</dbReference>
<protein>
    <recommendedName>
        <fullName evidence="4">Lipoprotein</fullName>
    </recommendedName>
</protein>
<dbReference type="Pfam" id="PF19806">
    <property type="entry name" value="DUF6289"/>
    <property type="match status" value="1"/>
</dbReference>
<dbReference type="HOGENOM" id="CLU_182228_0_0_7"/>
<organism evidence="2 3">
    <name type="scientific">Myxococcus fulvus (strain ATCC BAA-855 / HW-1)</name>
    <dbReference type="NCBI Taxonomy" id="483219"/>
    <lineage>
        <taxon>Bacteria</taxon>
        <taxon>Pseudomonadati</taxon>
        <taxon>Myxococcota</taxon>
        <taxon>Myxococcia</taxon>
        <taxon>Myxococcales</taxon>
        <taxon>Cystobacterineae</taxon>
        <taxon>Myxococcaceae</taxon>
        <taxon>Myxococcus</taxon>
    </lineage>
</organism>
<dbReference type="KEGG" id="mfu:LILAB_25870"/>
<name>F8C9G7_MYXFH</name>
<evidence type="ECO:0008006" key="4">
    <source>
        <dbReference type="Google" id="ProtNLM"/>
    </source>
</evidence>
<proteinExistence type="predicted"/>
<keyword evidence="1" id="KW-0732">Signal</keyword>
<feature type="chain" id="PRO_5003368016" description="Lipoprotein" evidence="1">
    <location>
        <begin position="21"/>
        <end position="87"/>
    </location>
</feature>
<sequence length="87" mass="9433">MLAALGLVAGLALGCGGVDADSDGQDNLASREDALPWCGNSSYQYTYFSDATYSVQVGVDICECNDSMRRSGRRTAFVQVDWEYVCF</sequence>